<dbReference type="Pfam" id="PF06722">
    <property type="entry name" value="EryCIII-like_C"/>
    <property type="match status" value="1"/>
</dbReference>
<dbReference type="GO" id="GO:0016758">
    <property type="term" value="F:hexosyltransferase activity"/>
    <property type="evidence" value="ECO:0007669"/>
    <property type="project" value="UniProtKB-ARBA"/>
</dbReference>
<dbReference type="GO" id="GO:0008194">
    <property type="term" value="F:UDP-glycosyltransferase activity"/>
    <property type="evidence" value="ECO:0007669"/>
    <property type="project" value="InterPro"/>
</dbReference>
<dbReference type="GO" id="GO:0017000">
    <property type="term" value="P:antibiotic biosynthetic process"/>
    <property type="evidence" value="ECO:0007669"/>
    <property type="project" value="UniProtKB-ARBA"/>
</dbReference>
<feature type="region of interest" description="Disordered" evidence="4">
    <location>
        <begin position="414"/>
        <end position="482"/>
    </location>
</feature>
<feature type="domain" description="Erythromycin biosynthesis protein CIII-like N-terminal" evidence="6">
    <location>
        <begin position="33"/>
        <end position="250"/>
    </location>
</feature>
<name>A0A7W7SLR5_9ACTN</name>
<dbReference type="InterPro" id="IPR002213">
    <property type="entry name" value="UDP_glucos_trans"/>
</dbReference>
<dbReference type="InterPro" id="IPR050426">
    <property type="entry name" value="Glycosyltransferase_28"/>
</dbReference>
<dbReference type="EMBL" id="JACHJW010000001">
    <property type="protein sequence ID" value="MBB4956991.1"/>
    <property type="molecule type" value="Genomic_DNA"/>
</dbReference>
<comment type="similarity">
    <text evidence="1">Belongs to the glycosyltransferase 28 family.</text>
</comment>
<accession>A0A7W7SLR5</accession>
<evidence type="ECO:0000256" key="2">
    <source>
        <dbReference type="ARBA" id="ARBA00022676"/>
    </source>
</evidence>
<comment type="caution">
    <text evidence="7">The sequence shown here is derived from an EMBL/GenBank/DDBJ whole genome shotgun (WGS) entry which is preliminary data.</text>
</comment>
<dbReference type="InterPro" id="IPR048284">
    <property type="entry name" value="EryCIII-like_N"/>
</dbReference>
<dbReference type="InterPro" id="IPR010610">
    <property type="entry name" value="EryCIII-like_C"/>
</dbReference>
<keyword evidence="2" id="KW-0328">Glycosyltransferase</keyword>
<dbReference type="SUPFAM" id="SSF53756">
    <property type="entry name" value="UDP-Glycosyltransferase/glycogen phosphorylase"/>
    <property type="match status" value="1"/>
</dbReference>
<keyword evidence="3 7" id="KW-0808">Transferase</keyword>
<dbReference type="PANTHER" id="PTHR48050">
    <property type="entry name" value="STEROL 3-BETA-GLUCOSYLTRANSFERASE"/>
    <property type="match status" value="1"/>
</dbReference>
<dbReference type="PANTHER" id="PTHR48050:SF13">
    <property type="entry name" value="STEROL 3-BETA-GLUCOSYLTRANSFERASE UGT80A2"/>
    <property type="match status" value="1"/>
</dbReference>
<sequence length="482" mass="50284">MRDHLRRWYALMRVLMVTWGWRSHFYPLAPLGWALQAAGHQVRVAGQPAQGAAIVAAGLPAVPVGPDLDFAEVFAGQVGRVAGPAGSPAAGAAVATAVPPNIDAVRPAVAAAVTPDGGVVRFADAMLDELLAFGRHYRPDLVVYEPLNLAGSLVAAALGVPDVRLLWGPDAGSQLTLDEDLVLGPRAARLGVDGVRVTGAVSLDPCPAPMQVPLARPSLPMRFVPYNGPAVVPDWLRKPAARPRVCVTWGTMMAGLGLTDLVDASRVVHALAGLDIEVVVALEASQHATLGELPANVRLARSPLALHLVLPTCQALVHQGGAGTTMTGLACGVPQLVLPQVSDQHFNADRLTVTGAGTQLAGDDADPDTIRDQVTQLLDDDRWRAAAQEMRRRSEERPTPADLVPALCRLARTGAPTALGDPDPTQGHPDPTQGHPDPTQGHPDPIQGHPDPTRPLQGHPGPAQGDPGPTQPVAVSPTGGTR</sequence>
<keyword evidence="8" id="KW-1185">Reference proteome</keyword>
<dbReference type="FunFam" id="3.40.50.2000:FF:000072">
    <property type="entry name" value="Glycosyl transferase"/>
    <property type="match status" value="1"/>
</dbReference>
<evidence type="ECO:0000313" key="7">
    <source>
        <dbReference type="EMBL" id="MBB4956991.1"/>
    </source>
</evidence>
<proteinExistence type="inferred from homology"/>
<gene>
    <name evidence="7" type="ORF">FHR38_000724</name>
</gene>
<dbReference type="RefSeq" id="WP_184532716.1">
    <property type="nucleotide sequence ID" value="NZ_JACHJW010000001.1"/>
</dbReference>
<evidence type="ECO:0000259" key="5">
    <source>
        <dbReference type="Pfam" id="PF06722"/>
    </source>
</evidence>
<feature type="domain" description="Erythromycin biosynthesis protein CIII-like C-terminal" evidence="5">
    <location>
        <begin position="266"/>
        <end position="409"/>
    </location>
</feature>
<protein>
    <submittedName>
        <fullName evidence="7">UDP:flavonoid glycosyltransferase YjiC (YdhE family)</fullName>
    </submittedName>
</protein>
<dbReference type="CDD" id="cd03784">
    <property type="entry name" value="GT1_Gtf-like"/>
    <property type="match status" value="1"/>
</dbReference>
<evidence type="ECO:0000259" key="6">
    <source>
        <dbReference type="Pfam" id="PF21036"/>
    </source>
</evidence>
<evidence type="ECO:0000256" key="1">
    <source>
        <dbReference type="ARBA" id="ARBA00006962"/>
    </source>
</evidence>
<organism evidence="7 8">
    <name type="scientific">Micromonospora polyrhachis</name>
    <dbReference type="NCBI Taxonomy" id="1282883"/>
    <lineage>
        <taxon>Bacteria</taxon>
        <taxon>Bacillati</taxon>
        <taxon>Actinomycetota</taxon>
        <taxon>Actinomycetes</taxon>
        <taxon>Micromonosporales</taxon>
        <taxon>Micromonosporaceae</taxon>
        <taxon>Micromonospora</taxon>
    </lineage>
</organism>
<dbReference type="Pfam" id="PF21036">
    <property type="entry name" value="EryCIII-like_N"/>
    <property type="match status" value="1"/>
</dbReference>
<dbReference type="Proteomes" id="UP000578819">
    <property type="component" value="Unassembled WGS sequence"/>
</dbReference>
<evidence type="ECO:0000313" key="8">
    <source>
        <dbReference type="Proteomes" id="UP000578819"/>
    </source>
</evidence>
<dbReference type="AlphaFoldDB" id="A0A7W7SLR5"/>
<reference evidence="7 8" key="1">
    <citation type="submission" date="2020-08" db="EMBL/GenBank/DDBJ databases">
        <title>Sequencing the genomes of 1000 actinobacteria strains.</title>
        <authorList>
            <person name="Klenk H.-P."/>
        </authorList>
    </citation>
    <scope>NUCLEOTIDE SEQUENCE [LARGE SCALE GENOMIC DNA]</scope>
    <source>
        <strain evidence="7 8">DSM 45886</strain>
    </source>
</reference>
<evidence type="ECO:0000256" key="4">
    <source>
        <dbReference type="SAM" id="MobiDB-lite"/>
    </source>
</evidence>
<dbReference type="Gene3D" id="3.40.50.2000">
    <property type="entry name" value="Glycogen Phosphorylase B"/>
    <property type="match status" value="2"/>
</dbReference>
<evidence type="ECO:0000256" key="3">
    <source>
        <dbReference type="ARBA" id="ARBA00022679"/>
    </source>
</evidence>